<protein>
    <submittedName>
        <fullName evidence="1">Uncharacterized protein</fullName>
    </submittedName>
</protein>
<organism evidence="1 2">
    <name type="scientific">Durusdinium trenchii</name>
    <dbReference type="NCBI Taxonomy" id="1381693"/>
    <lineage>
        <taxon>Eukaryota</taxon>
        <taxon>Sar</taxon>
        <taxon>Alveolata</taxon>
        <taxon>Dinophyceae</taxon>
        <taxon>Suessiales</taxon>
        <taxon>Symbiodiniaceae</taxon>
        <taxon>Durusdinium</taxon>
    </lineage>
</organism>
<dbReference type="EMBL" id="CAXAMN010012470">
    <property type="protein sequence ID" value="CAK9038286.1"/>
    <property type="molecule type" value="Genomic_DNA"/>
</dbReference>
<name>A0ABP0LHP6_9DINO</name>
<evidence type="ECO:0000313" key="1">
    <source>
        <dbReference type="EMBL" id="CAK9038286.1"/>
    </source>
</evidence>
<evidence type="ECO:0000313" key="2">
    <source>
        <dbReference type="Proteomes" id="UP001642484"/>
    </source>
</evidence>
<keyword evidence="2" id="KW-1185">Reference proteome</keyword>
<accession>A0ABP0LHP6</accession>
<dbReference type="Proteomes" id="UP001642484">
    <property type="component" value="Unassembled WGS sequence"/>
</dbReference>
<comment type="caution">
    <text evidence="1">The sequence shown here is derived from an EMBL/GenBank/DDBJ whole genome shotgun (WGS) entry which is preliminary data.</text>
</comment>
<reference evidence="1 2" key="1">
    <citation type="submission" date="2024-02" db="EMBL/GenBank/DDBJ databases">
        <authorList>
            <person name="Chen Y."/>
            <person name="Shah S."/>
            <person name="Dougan E. K."/>
            <person name="Thang M."/>
            <person name="Chan C."/>
        </authorList>
    </citation>
    <scope>NUCLEOTIDE SEQUENCE [LARGE SCALE GENOMIC DNA]</scope>
</reference>
<proteinExistence type="predicted"/>
<gene>
    <name evidence="1" type="ORF">CCMP2556_LOCUS20983</name>
</gene>
<sequence length="109" mass="11984">MISPSASSCSDHLMAVLFKGHPLGLYRYVPVDGCEPQTADVSCRIIPILTSDHLAPGDTSLRVTLGHWCDDAIQKGGRFLALCPSLPRCLRELVEWPWCLFSRKGSTLT</sequence>